<name>A0A5C5XY77_9BACT</name>
<keyword evidence="2" id="KW-1185">Reference proteome</keyword>
<evidence type="ECO:0000313" key="1">
    <source>
        <dbReference type="EMBL" id="TWT66472.1"/>
    </source>
</evidence>
<dbReference type="Proteomes" id="UP000318053">
    <property type="component" value="Unassembled WGS sequence"/>
</dbReference>
<organism evidence="1 2">
    <name type="scientific">Allorhodopirellula solitaria</name>
    <dbReference type="NCBI Taxonomy" id="2527987"/>
    <lineage>
        <taxon>Bacteria</taxon>
        <taxon>Pseudomonadati</taxon>
        <taxon>Planctomycetota</taxon>
        <taxon>Planctomycetia</taxon>
        <taxon>Pirellulales</taxon>
        <taxon>Pirellulaceae</taxon>
        <taxon>Allorhodopirellula</taxon>
    </lineage>
</organism>
<reference evidence="1 2" key="1">
    <citation type="submission" date="2019-02" db="EMBL/GenBank/DDBJ databases">
        <title>Deep-cultivation of Planctomycetes and their phenomic and genomic characterization uncovers novel biology.</title>
        <authorList>
            <person name="Wiegand S."/>
            <person name="Jogler M."/>
            <person name="Boedeker C."/>
            <person name="Pinto D."/>
            <person name="Vollmers J."/>
            <person name="Rivas-Marin E."/>
            <person name="Kohn T."/>
            <person name="Peeters S.H."/>
            <person name="Heuer A."/>
            <person name="Rast P."/>
            <person name="Oberbeckmann S."/>
            <person name="Bunk B."/>
            <person name="Jeske O."/>
            <person name="Meyerdierks A."/>
            <person name="Storesund J.E."/>
            <person name="Kallscheuer N."/>
            <person name="Luecker S."/>
            <person name="Lage O.M."/>
            <person name="Pohl T."/>
            <person name="Merkel B.J."/>
            <person name="Hornburger P."/>
            <person name="Mueller R.-W."/>
            <person name="Bruemmer F."/>
            <person name="Labrenz M."/>
            <person name="Spormann A.M."/>
            <person name="Op Den Camp H."/>
            <person name="Overmann J."/>
            <person name="Amann R."/>
            <person name="Jetten M.S.M."/>
            <person name="Mascher T."/>
            <person name="Medema M.H."/>
            <person name="Devos D.P."/>
            <person name="Kaster A.-K."/>
            <person name="Ovreas L."/>
            <person name="Rohde M."/>
            <person name="Galperin M.Y."/>
            <person name="Jogler C."/>
        </authorList>
    </citation>
    <scope>NUCLEOTIDE SEQUENCE [LARGE SCALE GENOMIC DNA]</scope>
    <source>
        <strain evidence="1 2">CA85</strain>
    </source>
</reference>
<protein>
    <submittedName>
        <fullName evidence="1">Uncharacterized protein</fullName>
    </submittedName>
</protein>
<comment type="caution">
    <text evidence="1">The sequence shown here is derived from an EMBL/GenBank/DDBJ whole genome shotgun (WGS) entry which is preliminary data.</text>
</comment>
<dbReference type="AlphaFoldDB" id="A0A5C5XY77"/>
<gene>
    <name evidence="1" type="ORF">CA85_25670</name>
</gene>
<proteinExistence type="predicted"/>
<accession>A0A5C5XY77</accession>
<evidence type="ECO:0000313" key="2">
    <source>
        <dbReference type="Proteomes" id="UP000318053"/>
    </source>
</evidence>
<sequence length="57" mass="5933">MAVFAGSSAPVSDHGLNADSTEALLAQSHHQSIFAPASTPDASASFCYDRVAARQIR</sequence>
<dbReference type="EMBL" id="SJPK01000005">
    <property type="protein sequence ID" value="TWT66472.1"/>
    <property type="molecule type" value="Genomic_DNA"/>
</dbReference>